<evidence type="ECO:0000313" key="1">
    <source>
        <dbReference type="EMBL" id="VDO92897.1"/>
    </source>
</evidence>
<organism evidence="1 2">
    <name type="scientific">Schistosoma margrebowiei</name>
    <dbReference type="NCBI Taxonomy" id="48269"/>
    <lineage>
        <taxon>Eukaryota</taxon>
        <taxon>Metazoa</taxon>
        <taxon>Spiralia</taxon>
        <taxon>Lophotrochozoa</taxon>
        <taxon>Platyhelminthes</taxon>
        <taxon>Trematoda</taxon>
        <taxon>Digenea</taxon>
        <taxon>Strigeidida</taxon>
        <taxon>Schistosomatoidea</taxon>
        <taxon>Schistosomatidae</taxon>
        <taxon>Schistosoma</taxon>
    </lineage>
</organism>
<reference evidence="1 2" key="1">
    <citation type="submission" date="2018-11" db="EMBL/GenBank/DDBJ databases">
        <authorList>
            <consortium name="Pathogen Informatics"/>
        </authorList>
    </citation>
    <scope>NUCLEOTIDE SEQUENCE [LARGE SCALE GENOMIC DNA]</scope>
    <source>
        <strain evidence="1 2">Zambia</strain>
    </source>
</reference>
<dbReference type="AlphaFoldDB" id="A0A183M4L7"/>
<gene>
    <name evidence="1" type="ORF">SMRZ_LOCUS10991</name>
</gene>
<name>A0A183M4L7_9TREM</name>
<accession>A0A183M4L7</accession>
<evidence type="ECO:0000313" key="2">
    <source>
        <dbReference type="Proteomes" id="UP000277204"/>
    </source>
</evidence>
<sequence length="128" mass="13855">MVSAAKIIYLVAIVTAVVCAVIALAISPFMKGNALVTNSQKVNLSFIIIGTIFLIVAAILVIITFNKYDTMVFMIVIIVILGLAILCFIIALVVIDINPGYLGWLLAALWVTFLCLLIAIIIWITNSD</sequence>
<keyword evidence="2" id="KW-1185">Reference proteome</keyword>
<dbReference type="EMBL" id="UZAI01005955">
    <property type="protein sequence ID" value="VDO92897.1"/>
    <property type="molecule type" value="Genomic_DNA"/>
</dbReference>
<protein>
    <submittedName>
        <fullName evidence="1">Uncharacterized protein</fullName>
    </submittedName>
</protein>
<proteinExistence type="predicted"/>
<dbReference type="Proteomes" id="UP000277204">
    <property type="component" value="Unassembled WGS sequence"/>
</dbReference>